<keyword evidence="1" id="KW-0472">Membrane</keyword>
<accession>A0A9W8ZNA9</accession>
<reference evidence="2" key="1">
    <citation type="submission" date="2022-10" db="EMBL/GenBank/DDBJ databases">
        <title>Tapping the CABI collections for fungal endophytes: first genome assemblies for Collariella, Neodidymelliopsis, Ascochyta clinopodiicola, Didymella pomorum, Didymosphaeria variabile, Neocosmospora piperis and Neocucurbitaria cava.</title>
        <authorList>
            <person name="Hill R."/>
        </authorList>
    </citation>
    <scope>NUCLEOTIDE SEQUENCE</scope>
    <source>
        <strain evidence="2">IMI 355091</strain>
    </source>
</reference>
<evidence type="ECO:0000313" key="2">
    <source>
        <dbReference type="EMBL" id="KAJ4410433.1"/>
    </source>
</evidence>
<organism evidence="2 3">
    <name type="scientific">Didymella pomorum</name>
    <dbReference type="NCBI Taxonomy" id="749634"/>
    <lineage>
        <taxon>Eukaryota</taxon>
        <taxon>Fungi</taxon>
        <taxon>Dikarya</taxon>
        <taxon>Ascomycota</taxon>
        <taxon>Pezizomycotina</taxon>
        <taxon>Dothideomycetes</taxon>
        <taxon>Pleosporomycetidae</taxon>
        <taxon>Pleosporales</taxon>
        <taxon>Pleosporineae</taxon>
        <taxon>Didymellaceae</taxon>
        <taxon>Didymella</taxon>
    </lineage>
</organism>
<feature type="transmembrane region" description="Helical" evidence="1">
    <location>
        <begin position="63"/>
        <end position="82"/>
    </location>
</feature>
<evidence type="ECO:0000313" key="3">
    <source>
        <dbReference type="Proteomes" id="UP001140510"/>
    </source>
</evidence>
<protein>
    <submittedName>
        <fullName evidence="2">Uncharacterized protein</fullName>
    </submittedName>
</protein>
<dbReference type="AlphaFoldDB" id="A0A9W8ZNA9"/>
<comment type="caution">
    <text evidence="2">The sequence shown here is derived from an EMBL/GenBank/DDBJ whole genome shotgun (WGS) entry which is preliminary data.</text>
</comment>
<keyword evidence="1" id="KW-1133">Transmembrane helix</keyword>
<keyword evidence="1" id="KW-0812">Transmembrane</keyword>
<evidence type="ECO:0000256" key="1">
    <source>
        <dbReference type="SAM" id="Phobius"/>
    </source>
</evidence>
<feature type="transmembrane region" description="Helical" evidence="1">
    <location>
        <begin position="6"/>
        <end position="26"/>
    </location>
</feature>
<proteinExistence type="predicted"/>
<gene>
    <name evidence="2" type="ORF">N0V91_001919</name>
</gene>
<sequence length="174" mass="19549">MALQLPPIFITLQPALILTTNVLTLAIGPQHRVLQFAFSVPALFILAAQSLYRDWDRGWGLHYGLNCFVMTSLVTWVDWILLNNPYKEQWVKLEQRKGAETLGKETVRATESPEFPKDDGGVVRNVSAEALVGCKTGDYESLRQLELRSKERAWFCPTHIPTLVSSSSQTPPPP</sequence>
<feature type="transmembrane region" description="Helical" evidence="1">
    <location>
        <begin position="33"/>
        <end position="51"/>
    </location>
</feature>
<dbReference type="OrthoDB" id="1077582at2759"/>
<dbReference type="Proteomes" id="UP001140510">
    <property type="component" value="Unassembled WGS sequence"/>
</dbReference>
<dbReference type="EMBL" id="JAPEVA010000008">
    <property type="protein sequence ID" value="KAJ4410433.1"/>
    <property type="molecule type" value="Genomic_DNA"/>
</dbReference>
<keyword evidence="3" id="KW-1185">Reference proteome</keyword>
<name>A0A9W8ZNA9_9PLEO</name>